<keyword evidence="2" id="KW-1185">Reference proteome</keyword>
<dbReference type="RefSeq" id="WP_035149968.1">
    <property type="nucleotide sequence ID" value="NZ_JAAZWO010000041.1"/>
</dbReference>
<accession>A0A923EEY4</accession>
<evidence type="ECO:0000313" key="2">
    <source>
        <dbReference type="Proteomes" id="UP000563151"/>
    </source>
</evidence>
<dbReference type="AlphaFoldDB" id="A0A923EEY4"/>
<gene>
    <name evidence="1" type="ORF">HGG79_19600</name>
</gene>
<reference evidence="1 2" key="1">
    <citation type="submission" date="2020-04" db="EMBL/GenBank/DDBJ databases">
        <title>Genomic insights into acetone-butanol-ethanol (ABE) fermentation by sequencing solventogenic clostridia strains.</title>
        <authorList>
            <person name="Brown S."/>
        </authorList>
    </citation>
    <scope>NUCLEOTIDE SEQUENCE [LARGE SCALE GENOMIC DNA]</scope>
    <source>
        <strain evidence="1 2">DJ011</strain>
    </source>
</reference>
<dbReference type="Proteomes" id="UP000563151">
    <property type="component" value="Unassembled WGS sequence"/>
</dbReference>
<comment type="caution">
    <text evidence="1">The sequence shown here is derived from an EMBL/GenBank/DDBJ whole genome shotgun (WGS) entry which is preliminary data.</text>
</comment>
<dbReference type="EMBL" id="JAAZWO010000041">
    <property type="protein sequence ID" value="MBC2399948.1"/>
    <property type="molecule type" value="Genomic_DNA"/>
</dbReference>
<proteinExistence type="predicted"/>
<protein>
    <submittedName>
        <fullName evidence="1">Uncharacterized protein</fullName>
    </submittedName>
</protein>
<sequence>MINASNDTFIETLPKNDVIMLYDKKGENYIKVFYQLFNNRDLDNCDLQLKEFIYGNIPIPKNYLGTLFLVKKLFLNNQISYECIDIKNGKINEYKFELYSFKEENKFLHKIYSDINNTALKKYKLNNLDDSIKYKSLYYKKRLGDINICFNNSNMFSNLCINGNKIKFKNLLKCIMNYDGFLLKFQILKGSLE</sequence>
<organism evidence="1 2">
    <name type="scientific">Clostridium tetanomorphum</name>
    <dbReference type="NCBI Taxonomy" id="1553"/>
    <lineage>
        <taxon>Bacteria</taxon>
        <taxon>Bacillati</taxon>
        <taxon>Bacillota</taxon>
        <taxon>Clostridia</taxon>
        <taxon>Eubacteriales</taxon>
        <taxon>Clostridiaceae</taxon>
        <taxon>Clostridium</taxon>
    </lineage>
</organism>
<evidence type="ECO:0000313" key="1">
    <source>
        <dbReference type="EMBL" id="MBC2399948.1"/>
    </source>
</evidence>
<name>A0A923EEY4_CLOTT</name>